<dbReference type="AlphaFoldDB" id="A0A415TS91"/>
<dbReference type="EMBL" id="QRQO01000079">
    <property type="protein sequence ID" value="RHN06573.1"/>
    <property type="molecule type" value="Genomic_DNA"/>
</dbReference>
<dbReference type="Pfam" id="PF00188">
    <property type="entry name" value="CAP"/>
    <property type="match status" value="1"/>
</dbReference>
<dbReference type="InterPro" id="IPR003343">
    <property type="entry name" value="Big_2"/>
</dbReference>
<dbReference type="SUPFAM" id="SSF55797">
    <property type="entry name" value="PR-1-like"/>
    <property type="match status" value="1"/>
</dbReference>
<dbReference type="Gene3D" id="3.40.33.10">
    <property type="entry name" value="CAP"/>
    <property type="match status" value="1"/>
</dbReference>
<sequence>MKKERRDKMKKVIMAFFFCLLFSVSVQAKDVLPTNKTTASEGCTFVGVEGEYITDAQNALKRINEIRYEACEEGVWKMDIYGKPTTEKLTLSDYKPIKWSSALEYIARIRAAEATVVLAHERPNNENFFTSTLTSNGQKSYSENLAWNGGKSMLSGIEQWYKEKSDWVNKTGKTTGHYTSMINPDYNYVAVATFYNPDAAYKNATSAEFSYKKGLDETMNEMAGECIQTLEVKDSYLSLKLPVNNTSIKAGENTQAQANAVITNPSAIMHGETCEASLIGDITWTSSNKQVATVDKDGKITGIDYGTATITAKSGTLSQTITVNVTTHAWDTGKVTTPPKCEEKGVKTYTCTKCGATKTEAVEATGHQHTEIRNAKEAKCETAGYTGDTYCTDCNKKLKEGKEIEATGHQKTEVRGAKEATCEKAGYTGDTYCLKCEKKISTGTEIAKKPHTWNAGKVTTAPQCEKEGVKTYICTKCGATKTEAVEATGHQHTEIRNAKEAECETTGYTGDTYCTDCNKKLKEGVVIELTGHQNIEVRDAVEATCKKAGYTGDIYCLKCGKQISTGIEIPAKAHSWGTGKITKPASYTKTGIKTYTCKICGTKRTEAINKIPMPRVGTVYTIAGNQYRITKAGAEVSLIKTNAKAKSINIPATIKANGITYKVTTIAAKAFKQNKKLQSVTVGANVKSISNNAFFKCPSLKTVNLKTVLLTSKTASKKAFKGANKKLVIKVPKKVKKSYKKIFKGLKVK</sequence>
<dbReference type="InterPro" id="IPR032675">
    <property type="entry name" value="LRR_dom_sf"/>
</dbReference>
<feature type="domain" description="SCP" evidence="2">
    <location>
        <begin position="54"/>
        <end position="218"/>
    </location>
</feature>
<reference evidence="3 4" key="1">
    <citation type="submission" date="2018-08" db="EMBL/GenBank/DDBJ databases">
        <title>A genome reference for cultivated species of the human gut microbiota.</title>
        <authorList>
            <person name="Zou Y."/>
            <person name="Xue W."/>
            <person name="Luo G."/>
        </authorList>
    </citation>
    <scope>NUCLEOTIDE SEQUENCE [LARGE SCALE GENOMIC DNA]</scope>
    <source>
        <strain evidence="3 4">AF31-17AC</strain>
    </source>
</reference>
<accession>A0A415TS91</accession>
<keyword evidence="1" id="KW-0732">Signal</keyword>
<dbReference type="InterPro" id="IPR008964">
    <property type="entry name" value="Invasin/intimin_cell_adhesion"/>
</dbReference>
<dbReference type="InterPro" id="IPR035940">
    <property type="entry name" value="CAP_sf"/>
</dbReference>
<dbReference type="Gene3D" id="2.60.40.1080">
    <property type="match status" value="1"/>
</dbReference>
<evidence type="ECO:0000256" key="1">
    <source>
        <dbReference type="SAM" id="SignalP"/>
    </source>
</evidence>
<evidence type="ECO:0000313" key="4">
    <source>
        <dbReference type="Proteomes" id="UP000283700"/>
    </source>
</evidence>
<gene>
    <name evidence="3" type="ORF">DWZ29_16040</name>
</gene>
<feature type="signal peptide" evidence="1">
    <location>
        <begin position="1"/>
        <end position="28"/>
    </location>
</feature>
<dbReference type="InterPro" id="IPR014044">
    <property type="entry name" value="CAP_dom"/>
</dbReference>
<dbReference type="SMART" id="SM00198">
    <property type="entry name" value="SCP"/>
    <property type="match status" value="1"/>
</dbReference>
<dbReference type="InterPro" id="IPR026906">
    <property type="entry name" value="LRR_5"/>
</dbReference>
<comment type="caution">
    <text evidence="3">The sequence shown here is derived from an EMBL/GenBank/DDBJ whole genome shotgun (WGS) entry which is preliminary data.</text>
</comment>
<evidence type="ECO:0000259" key="2">
    <source>
        <dbReference type="SMART" id="SM00198"/>
    </source>
</evidence>
<name>A0A415TS91_9FIRM</name>
<protein>
    <recommendedName>
        <fullName evidence="2">SCP domain-containing protein</fullName>
    </recommendedName>
</protein>
<evidence type="ECO:0000313" key="3">
    <source>
        <dbReference type="EMBL" id="RHN06573.1"/>
    </source>
</evidence>
<organism evidence="3 4">
    <name type="scientific">Anaerobutyricum hallii</name>
    <dbReference type="NCBI Taxonomy" id="39488"/>
    <lineage>
        <taxon>Bacteria</taxon>
        <taxon>Bacillati</taxon>
        <taxon>Bacillota</taxon>
        <taxon>Clostridia</taxon>
        <taxon>Lachnospirales</taxon>
        <taxon>Lachnospiraceae</taxon>
        <taxon>Anaerobutyricum</taxon>
    </lineage>
</organism>
<dbReference type="Proteomes" id="UP000283700">
    <property type="component" value="Unassembled WGS sequence"/>
</dbReference>
<dbReference type="Pfam" id="PF02368">
    <property type="entry name" value="Big_2"/>
    <property type="match status" value="1"/>
</dbReference>
<proteinExistence type="predicted"/>
<feature type="chain" id="PRO_5018973308" description="SCP domain-containing protein" evidence="1">
    <location>
        <begin position="29"/>
        <end position="749"/>
    </location>
</feature>
<dbReference type="SUPFAM" id="SSF49373">
    <property type="entry name" value="Invasin/intimin cell-adhesion fragments"/>
    <property type="match status" value="1"/>
</dbReference>
<dbReference type="Pfam" id="PF13306">
    <property type="entry name" value="LRR_5"/>
    <property type="match status" value="1"/>
</dbReference>
<dbReference type="Gene3D" id="3.80.10.10">
    <property type="entry name" value="Ribonuclease Inhibitor"/>
    <property type="match status" value="1"/>
</dbReference>